<protein>
    <recommendedName>
        <fullName evidence="4">XRE family transcriptional regulator</fullName>
    </recommendedName>
</protein>
<sequence length="106" mass="11107">MDYYTALQAAADAEGATLAQVCRDIGRAPSYINSAIARGSDPSTANAAAMLGAVGWRLVAVPAADVPPSALAIDPPAADGEAERRALERRRDRLRRELAATEEMLG</sequence>
<evidence type="ECO:0000256" key="1">
    <source>
        <dbReference type="SAM" id="Coils"/>
    </source>
</evidence>
<reference evidence="2 3" key="1">
    <citation type="submission" date="2019-04" db="EMBL/GenBank/DDBJ databases">
        <title>Microbes associate with the intestines of laboratory mice.</title>
        <authorList>
            <person name="Navarre W."/>
            <person name="Wong E."/>
            <person name="Huang K.C."/>
            <person name="Tropini C."/>
            <person name="Ng K."/>
            <person name="Yu B."/>
        </authorList>
    </citation>
    <scope>NUCLEOTIDE SEQUENCE [LARGE SCALE GENOMIC DNA]</scope>
    <source>
        <strain evidence="2 3">NM80_B27</strain>
    </source>
</reference>
<organism evidence="2 3">
    <name type="scientific">Adlercreutzia caecimuris</name>
    <dbReference type="NCBI Taxonomy" id="671266"/>
    <lineage>
        <taxon>Bacteria</taxon>
        <taxon>Bacillati</taxon>
        <taxon>Actinomycetota</taxon>
        <taxon>Coriobacteriia</taxon>
        <taxon>Eggerthellales</taxon>
        <taxon>Eggerthellaceae</taxon>
        <taxon>Adlercreutzia</taxon>
    </lineage>
</organism>
<dbReference type="RefSeq" id="WP_136434918.1">
    <property type="nucleotide sequence ID" value="NZ_SSTJ01000010.1"/>
</dbReference>
<name>A0A4S4G228_9ACTN</name>
<feature type="coiled-coil region" evidence="1">
    <location>
        <begin position="77"/>
        <end position="104"/>
    </location>
</feature>
<dbReference type="Proteomes" id="UP000308978">
    <property type="component" value="Unassembled WGS sequence"/>
</dbReference>
<gene>
    <name evidence="2" type="ORF">E5986_08075</name>
</gene>
<evidence type="ECO:0000313" key="2">
    <source>
        <dbReference type="EMBL" id="THG36848.1"/>
    </source>
</evidence>
<accession>A0A4S4G228</accession>
<dbReference type="EMBL" id="SSTJ01000010">
    <property type="protein sequence ID" value="THG36848.1"/>
    <property type="molecule type" value="Genomic_DNA"/>
</dbReference>
<comment type="caution">
    <text evidence="2">The sequence shown here is derived from an EMBL/GenBank/DDBJ whole genome shotgun (WGS) entry which is preliminary data.</text>
</comment>
<evidence type="ECO:0008006" key="4">
    <source>
        <dbReference type="Google" id="ProtNLM"/>
    </source>
</evidence>
<keyword evidence="1" id="KW-0175">Coiled coil</keyword>
<dbReference type="AlphaFoldDB" id="A0A4S4G228"/>
<proteinExistence type="predicted"/>
<evidence type="ECO:0000313" key="3">
    <source>
        <dbReference type="Proteomes" id="UP000308978"/>
    </source>
</evidence>